<accession>A0A0A9BZ44</accession>
<sequence length="39" mass="4492">MPRNAANVLYHLSANVINIDTVGSLLLFFLFWLLAIFFH</sequence>
<keyword evidence="1" id="KW-0472">Membrane</keyword>
<organism evidence="2">
    <name type="scientific">Arundo donax</name>
    <name type="common">Giant reed</name>
    <name type="synonym">Donax arundinaceus</name>
    <dbReference type="NCBI Taxonomy" id="35708"/>
    <lineage>
        <taxon>Eukaryota</taxon>
        <taxon>Viridiplantae</taxon>
        <taxon>Streptophyta</taxon>
        <taxon>Embryophyta</taxon>
        <taxon>Tracheophyta</taxon>
        <taxon>Spermatophyta</taxon>
        <taxon>Magnoliopsida</taxon>
        <taxon>Liliopsida</taxon>
        <taxon>Poales</taxon>
        <taxon>Poaceae</taxon>
        <taxon>PACMAD clade</taxon>
        <taxon>Arundinoideae</taxon>
        <taxon>Arundineae</taxon>
        <taxon>Arundo</taxon>
    </lineage>
</organism>
<keyword evidence="1" id="KW-1133">Transmembrane helix</keyword>
<proteinExistence type="predicted"/>
<name>A0A0A9BZ44_ARUDO</name>
<dbReference type="AlphaFoldDB" id="A0A0A9BZ44"/>
<evidence type="ECO:0000313" key="2">
    <source>
        <dbReference type="EMBL" id="JAD69324.1"/>
    </source>
</evidence>
<reference evidence="2" key="1">
    <citation type="submission" date="2014-09" db="EMBL/GenBank/DDBJ databases">
        <authorList>
            <person name="Magalhaes I.L.F."/>
            <person name="Oliveira U."/>
            <person name="Santos F.R."/>
            <person name="Vidigal T.H.D.A."/>
            <person name="Brescovit A.D."/>
            <person name="Santos A.J."/>
        </authorList>
    </citation>
    <scope>NUCLEOTIDE SEQUENCE</scope>
    <source>
        <tissue evidence="2">Shoot tissue taken approximately 20 cm above the soil surface</tissue>
    </source>
</reference>
<protein>
    <submittedName>
        <fullName evidence="2">Uncharacterized protein</fullName>
    </submittedName>
</protein>
<keyword evidence="1" id="KW-0812">Transmembrane</keyword>
<feature type="transmembrane region" description="Helical" evidence="1">
    <location>
        <begin position="12"/>
        <end position="38"/>
    </location>
</feature>
<reference evidence="2" key="2">
    <citation type="journal article" date="2015" name="Data Brief">
        <title>Shoot transcriptome of the giant reed, Arundo donax.</title>
        <authorList>
            <person name="Barrero R.A."/>
            <person name="Guerrero F.D."/>
            <person name="Moolhuijzen P."/>
            <person name="Goolsby J.A."/>
            <person name="Tidwell J."/>
            <person name="Bellgard S.E."/>
            <person name="Bellgard M.I."/>
        </authorList>
    </citation>
    <scope>NUCLEOTIDE SEQUENCE</scope>
    <source>
        <tissue evidence="2">Shoot tissue taken approximately 20 cm above the soil surface</tissue>
    </source>
</reference>
<evidence type="ECO:0000256" key="1">
    <source>
        <dbReference type="SAM" id="Phobius"/>
    </source>
</evidence>
<dbReference type="EMBL" id="GBRH01228571">
    <property type="protein sequence ID" value="JAD69324.1"/>
    <property type="molecule type" value="Transcribed_RNA"/>
</dbReference>